<organism evidence="8">
    <name type="scientific">Cacopsylla melanoneura</name>
    <dbReference type="NCBI Taxonomy" id="428564"/>
    <lineage>
        <taxon>Eukaryota</taxon>
        <taxon>Metazoa</taxon>
        <taxon>Ecdysozoa</taxon>
        <taxon>Arthropoda</taxon>
        <taxon>Hexapoda</taxon>
        <taxon>Insecta</taxon>
        <taxon>Pterygota</taxon>
        <taxon>Neoptera</taxon>
        <taxon>Paraneoptera</taxon>
        <taxon>Hemiptera</taxon>
        <taxon>Sternorrhyncha</taxon>
        <taxon>Psylloidea</taxon>
        <taxon>Psyllidae</taxon>
        <taxon>Psyllinae</taxon>
        <taxon>Cacopsylla</taxon>
    </lineage>
</organism>
<dbReference type="PANTHER" id="PTHR43157">
    <property type="entry name" value="PHOSPHATIDYLINOSITOL-GLYCAN BIOSYNTHESIS CLASS F PROTEIN-RELATED"/>
    <property type="match status" value="1"/>
</dbReference>
<evidence type="ECO:0000256" key="4">
    <source>
        <dbReference type="ARBA" id="ARBA00023002"/>
    </source>
</evidence>
<evidence type="ECO:0000256" key="6">
    <source>
        <dbReference type="ARBA" id="ARBA00050568"/>
    </source>
</evidence>
<dbReference type="PRINTS" id="PR00081">
    <property type="entry name" value="GDHRDH"/>
</dbReference>
<dbReference type="EMBL" id="HBUF01283460">
    <property type="protein sequence ID" value="CAG6687801.1"/>
    <property type="molecule type" value="Transcribed_RNA"/>
</dbReference>
<keyword evidence="5" id="KW-0443">Lipid metabolism</keyword>
<dbReference type="SUPFAM" id="SSF51735">
    <property type="entry name" value="NAD(P)-binding Rossmann-fold domains"/>
    <property type="match status" value="1"/>
</dbReference>
<accession>A0A8D8Q512</accession>
<keyword evidence="3" id="KW-0521">NADP</keyword>
<dbReference type="InterPro" id="IPR036291">
    <property type="entry name" value="NAD(P)-bd_dom_sf"/>
</dbReference>
<name>A0A8D8Q512_9HEMI</name>
<dbReference type="EC" id="1.1.1.300" evidence="2"/>
<comment type="similarity">
    <text evidence="7">Belongs to the short-chain dehydrogenases/reductases (SDR) family.</text>
</comment>
<reference evidence="8" key="1">
    <citation type="submission" date="2021-05" db="EMBL/GenBank/DDBJ databases">
        <authorList>
            <person name="Alioto T."/>
            <person name="Alioto T."/>
            <person name="Gomez Garrido J."/>
        </authorList>
    </citation>
    <scope>NUCLEOTIDE SEQUENCE</scope>
</reference>
<dbReference type="InterPro" id="IPR002347">
    <property type="entry name" value="SDR_fam"/>
</dbReference>
<comment type="catalytic activity">
    <reaction evidence="6">
        <text>all-trans-retinol + NADP(+) = all-trans-retinal + NADPH + H(+)</text>
        <dbReference type="Rhea" id="RHEA:25033"/>
        <dbReference type="ChEBI" id="CHEBI:15378"/>
        <dbReference type="ChEBI" id="CHEBI:17336"/>
        <dbReference type="ChEBI" id="CHEBI:17898"/>
        <dbReference type="ChEBI" id="CHEBI:57783"/>
        <dbReference type="ChEBI" id="CHEBI:58349"/>
        <dbReference type="EC" id="1.1.1.300"/>
    </reaction>
</comment>
<evidence type="ECO:0000256" key="1">
    <source>
        <dbReference type="ARBA" id="ARBA00004891"/>
    </source>
</evidence>
<dbReference type="FunFam" id="3.40.50.720:FF:000145">
    <property type="entry name" value="Retinol dehydrogenase 12"/>
    <property type="match status" value="1"/>
</dbReference>
<comment type="pathway">
    <text evidence="1">Cofactor metabolism; retinol metabolism.</text>
</comment>
<proteinExistence type="inferred from homology"/>
<dbReference type="EMBL" id="HBUF01283459">
    <property type="protein sequence ID" value="CAG6687800.1"/>
    <property type="molecule type" value="Transcribed_RNA"/>
</dbReference>
<dbReference type="PANTHER" id="PTHR43157:SF31">
    <property type="entry name" value="PHOSPHATIDYLINOSITOL-GLYCAN BIOSYNTHESIS CLASS F PROTEIN"/>
    <property type="match status" value="1"/>
</dbReference>
<dbReference type="AlphaFoldDB" id="A0A8D8Q512"/>
<dbReference type="Pfam" id="PF00106">
    <property type="entry name" value="adh_short"/>
    <property type="match status" value="1"/>
</dbReference>
<evidence type="ECO:0000256" key="5">
    <source>
        <dbReference type="ARBA" id="ARBA00023098"/>
    </source>
</evidence>
<evidence type="ECO:0000256" key="3">
    <source>
        <dbReference type="ARBA" id="ARBA00022857"/>
    </source>
</evidence>
<evidence type="ECO:0000256" key="7">
    <source>
        <dbReference type="RuleBase" id="RU000363"/>
    </source>
</evidence>
<keyword evidence="4" id="KW-0560">Oxidoreductase</keyword>
<dbReference type="Gene3D" id="3.40.50.720">
    <property type="entry name" value="NAD(P)-binding Rossmann-like Domain"/>
    <property type="match status" value="1"/>
</dbReference>
<dbReference type="GO" id="GO:0052650">
    <property type="term" value="F:all-trans-retinol dehydrogenase (NADP+) activity"/>
    <property type="evidence" value="ECO:0007669"/>
    <property type="project" value="UniProtKB-EC"/>
</dbReference>
<protein>
    <recommendedName>
        <fullName evidence="2">NADP-retinol dehydrogenase</fullName>
        <ecNumber evidence="2">1.1.1.300</ecNumber>
    </recommendedName>
</protein>
<dbReference type="PRINTS" id="PR00080">
    <property type="entry name" value="SDRFAMILY"/>
</dbReference>
<dbReference type="EMBL" id="HBUF01059221">
    <property type="protein sequence ID" value="CAG6625222.1"/>
    <property type="molecule type" value="Transcribed_RNA"/>
</dbReference>
<evidence type="ECO:0000313" key="8">
    <source>
        <dbReference type="EMBL" id="CAG6625222.1"/>
    </source>
</evidence>
<sequence>MKLPKIKLTKPIVILSAAGSLIGGSILVKDMIGGVKYEEDVSARGKIVVVTGANSGIGKATARELARRKAKVIMACRDLEKCEKARREIIVESKNKYVVCKKCDLASQESIRAFAEQVKKENKKIHVLINNAGISGCRKMLTQELIEMQLGVNHMGHFLLTMLLLDKLKDSAPSRVVNVSSVAHKRGTINKEDLNSEKSYDRSQAYNQSKLANVLFTRELAKRLEGSGVTTNAVHPGIVNTDILRHSSFYDSWLSTVVLKPILWLFIKSPHQGAQTSVYAALDPTLEGVSGKYFAECREAEMSPDAKDDVLARWLWLVSEKWTNSTIPNSIVTK</sequence>
<evidence type="ECO:0000256" key="2">
    <source>
        <dbReference type="ARBA" id="ARBA00012852"/>
    </source>
</evidence>